<dbReference type="InterPro" id="IPR016135">
    <property type="entry name" value="UBQ-conjugating_enzyme/RWD"/>
</dbReference>
<evidence type="ECO:0000313" key="8">
    <source>
        <dbReference type="EMBL" id="CAD7701452.1"/>
    </source>
</evidence>
<dbReference type="PROSITE" id="PS51525">
    <property type="entry name" value="NET"/>
    <property type="match status" value="1"/>
</dbReference>
<proteinExistence type="predicted"/>
<feature type="domain" description="PARP catalytic" evidence="6">
    <location>
        <begin position="772"/>
        <end position="1039"/>
    </location>
</feature>
<accession>A0A8S1J6W4</accession>
<dbReference type="Gene3D" id="3.10.110.10">
    <property type="entry name" value="Ubiquitin Conjugating Enzyme"/>
    <property type="match status" value="1"/>
</dbReference>
<keyword evidence="1" id="KW-0328">Glycosyltransferase</keyword>
<reference evidence="8" key="1">
    <citation type="submission" date="2020-12" db="EMBL/GenBank/DDBJ databases">
        <authorList>
            <person name="Iha C."/>
        </authorList>
    </citation>
    <scope>NUCLEOTIDE SEQUENCE</scope>
</reference>
<feature type="domain" description="NET" evidence="7">
    <location>
        <begin position="581"/>
        <end position="663"/>
    </location>
</feature>
<keyword evidence="1" id="KW-0520">NAD</keyword>
<dbReference type="GO" id="GO:0005634">
    <property type="term" value="C:nucleus"/>
    <property type="evidence" value="ECO:0007669"/>
    <property type="project" value="TreeGrafter"/>
</dbReference>
<feature type="coiled-coil region" evidence="2">
    <location>
        <begin position="663"/>
        <end position="690"/>
    </location>
</feature>
<dbReference type="AlphaFoldDB" id="A0A8S1J6W4"/>
<dbReference type="PROSITE" id="PS50030">
    <property type="entry name" value="UBA"/>
    <property type="match status" value="1"/>
</dbReference>
<evidence type="ECO:0000259" key="5">
    <source>
        <dbReference type="PROSITE" id="PS50127"/>
    </source>
</evidence>
<evidence type="ECO:0000259" key="4">
    <source>
        <dbReference type="PROSITE" id="PS50030"/>
    </source>
</evidence>
<dbReference type="PANTHER" id="PTHR45740">
    <property type="entry name" value="POLY [ADP-RIBOSE] POLYMERASE"/>
    <property type="match status" value="1"/>
</dbReference>
<evidence type="ECO:0000256" key="1">
    <source>
        <dbReference type="RuleBase" id="RU362114"/>
    </source>
</evidence>
<keyword evidence="2" id="KW-0175">Coiled coil</keyword>
<keyword evidence="1" id="KW-0808">Transferase</keyword>
<dbReference type="GO" id="GO:1990404">
    <property type="term" value="F:NAD+-protein mono-ADP-ribosyltransferase activity"/>
    <property type="evidence" value="ECO:0007669"/>
    <property type="project" value="TreeGrafter"/>
</dbReference>
<dbReference type="InterPro" id="IPR027353">
    <property type="entry name" value="NET_dom"/>
</dbReference>
<dbReference type="Proteomes" id="UP000708148">
    <property type="component" value="Unassembled WGS sequence"/>
</dbReference>
<dbReference type="OrthoDB" id="109543at2759"/>
<dbReference type="CDD" id="cd23802">
    <property type="entry name" value="UBCc_UBE2Q"/>
    <property type="match status" value="1"/>
</dbReference>
<dbReference type="Gene3D" id="1.20.1270.220">
    <property type="match status" value="1"/>
</dbReference>
<gene>
    <name evidence="8" type="ORF">OSTQU699_LOCUS6811</name>
</gene>
<dbReference type="EMBL" id="CAJHUC010001541">
    <property type="protein sequence ID" value="CAD7701452.1"/>
    <property type="molecule type" value="Genomic_DNA"/>
</dbReference>
<feature type="domain" description="UBC core" evidence="5">
    <location>
        <begin position="19"/>
        <end position="208"/>
    </location>
</feature>
<dbReference type="SUPFAM" id="SSF56399">
    <property type="entry name" value="ADP-ribosylation"/>
    <property type="match status" value="1"/>
</dbReference>
<comment type="caution">
    <text evidence="8">The sequence shown here is derived from an EMBL/GenBank/DDBJ whole genome shotgun (WGS) entry which is preliminary data.</text>
</comment>
<evidence type="ECO:0000259" key="7">
    <source>
        <dbReference type="PROSITE" id="PS51525"/>
    </source>
</evidence>
<dbReference type="EC" id="2.4.2.-" evidence="1"/>
<dbReference type="GO" id="GO:0003950">
    <property type="term" value="F:NAD+ poly-ADP-ribosyltransferase activity"/>
    <property type="evidence" value="ECO:0007669"/>
    <property type="project" value="UniProtKB-UniRule"/>
</dbReference>
<feature type="compositionally biased region" description="Basic and acidic residues" evidence="3">
    <location>
        <begin position="519"/>
        <end position="533"/>
    </location>
</feature>
<dbReference type="SUPFAM" id="SSF54495">
    <property type="entry name" value="UBC-like"/>
    <property type="match status" value="1"/>
</dbReference>
<name>A0A8S1J6W4_9CHLO</name>
<dbReference type="InterPro" id="IPR015940">
    <property type="entry name" value="UBA"/>
</dbReference>
<feature type="compositionally biased region" description="Polar residues" evidence="3">
    <location>
        <begin position="461"/>
        <end position="474"/>
    </location>
</feature>
<dbReference type="Pfam" id="PF17035">
    <property type="entry name" value="BET"/>
    <property type="match status" value="1"/>
</dbReference>
<organism evidence="8 9">
    <name type="scientific">Ostreobium quekettii</name>
    <dbReference type="NCBI Taxonomy" id="121088"/>
    <lineage>
        <taxon>Eukaryota</taxon>
        <taxon>Viridiplantae</taxon>
        <taxon>Chlorophyta</taxon>
        <taxon>core chlorophytes</taxon>
        <taxon>Ulvophyceae</taxon>
        <taxon>TCBD clade</taxon>
        <taxon>Bryopsidales</taxon>
        <taxon>Ostreobineae</taxon>
        <taxon>Ostreobiaceae</taxon>
        <taxon>Ostreobium</taxon>
    </lineage>
</organism>
<dbReference type="Gene3D" id="3.90.228.10">
    <property type="match status" value="1"/>
</dbReference>
<dbReference type="PANTHER" id="PTHR45740:SF2">
    <property type="entry name" value="POLY [ADP-RIBOSE] POLYMERASE"/>
    <property type="match status" value="1"/>
</dbReference>
<dbReference type="InterPro" id="IPR051712">
    <property type="entry name" value="ARTD-AVP"/>
</dbReference>
<evidence type="ECO:0000256" key="3">
    <source>
        <dbReference type="SAM" id="MobiDB-lite"/>
    </source>
</evidence>
<feature type="domain" description="UBA" evidence="4">
    <location>
        <begin position="731"/>
        <end position="771"/>
    </location>
</feature>
<protein>
    <recommendedName>
        <fullName evidence="1">Poly [ADP-ribose] polymerase</fullName>
        <shortName evidence="1">PARP</shortName>
        <ecNumber evidence="1">2.4.2.-</ecNumber>
    </recommendedName>
</protein>
<evidence type="ECO:0000313" key="9">
    <source>
        <dbReference type="Proteomes" id="UP000708148"/>
    </source>
</evidence>
<feature type="region of interest" description="Disordered" evidence="3">
    <location>
        <begin position="370"/>
        <end position="406"/>
    </location>
</feature>
<sequence length="1039" mass="110542">MAGGPQATKVSDPPWKGLTGDRRIQREFRSLRKLVDAGGAPQVAGVDFVDDSIRRWSLKLKNFDNDVPGGRQLNRDLAELARRHGQDHLALDITFPEDYPQQPFFVRVVTPRCRWYTGHVTAGGSICIEALTLSGTPNSWQPDYCVESMLNVIMHNMVHCEEVYVRTPTGPGGLSGPLRIDLELEYTTSVMQPYTEHEAQSAFRRMEANHQRFGWGSGGAAGAGGLGQVGNPSAGSPNSAPGVKGVVIGGAGGASGSGARDGGMALVCAAPVGILNVASWAVPLTPVGTGASGAVVAAGMPMQAAMPLCHKNNFVFRGSGGPASSRSGGMRRLGGRMGALKSSLPKDASQANAVITGGLEGSYGTARQARKAHQKVAGAKTGAQGGVAGGSPSKRSAVGKNLQNGPQSLVGAATHTWTPASSSKAMVARMAPTDRGQGALSPPISSLLHTLACLPLPQVNSQGAAGAGSSTLSVTPPPLALNSTQQSPEQRGSEGPSASVAGTPPRAIVAFPTRKRRRSESSDEGKEGQGHGHEVIDLTFLEEGGNKHKQSPGTRKKVEYAALVSKCGSLSLQGDDVGGVTSLSEDDDDPMAPDELLLLAKELNSMPKEAQQEIRNICEESVVDRQGTSGEDYDFDLSKLDRSTLRRLATYLEEWQLASRREKTKLRAENDDLKGQVERLQKELDEAKAKPHAVDPPAHWSNVSRSRQIPVHYVDLYRHGAGMDVHKMEVELDAEGVSTMTQYGISREDAVAALGETGGDVNAAFAFHIDCLEQGGAAAAVDLRHKTTRGREEEEELVEVLKRFEEGNTTALTRLDVVCVQRVENLRLWGKYQARVADIVDTAGEDHLNEKSLWHGADLETLETISREGFDHRVSNLNGALGAGVYFSETTEYSHNYSKRAPHSADPQAVGSSSNFSGLPGYPRGLAPWLPSPPPTFASPLAGASTSQFAQALGAAQGSAPAQLQVPPTKKSLDDPVYAMLLCRVALGRTEEGYRGLRRPPNGADSVCGKIAMRGFEPVHVYAIFDNGQAYPEYLVYYQ</sequence>
<dbReference type="InterPro" id="IPR038336">
    <property type="entry name" value="NET_sf"/>
</dbReference>
<dbReference type="PROSITE" id="PS50127">
    <property type="entry name" value="UBC_2"/>
    <property type="match status" value="1"/>
</dbReference>
<dbReference type="Pfam" id="PF00644">
    <property type="entry name" value="PARP"/>
    <property type="match status" value="1"/>
</dbReference>
<evidence type="ECO:0000256" key="2">
    <source>
        <dbReference type="SAM" id="Coils"/>
    </source>
</evidence>
<keyword evidence="9" id="KW-1185">Reference proteome</keyword>
<evidence type="ECO:0000259" key="6">
    <source>
        <dbReference type="PROSITE" id="PS51059"/>
    </source>
</evidence>
<dbReference type="InterPro" id="IPR012317">
    <property type="entry name" value="Poly(ADP-ribose)pol_cat_dom"/>
</dbReference>
<dbReference type="PROSITE" id="PS51059">
    <property type="entry name" value="PARP_CATALYTIC"/>
    <property type="match status" value="1"/>
</dbReference>
<feature type="region of interest" description="Disordered" evidence="3">
    <location>
        <begin position="461"/>
        <end position="533"/>
    </location>
</feature>
<dbReference type="InterPro" id="IPR000608">
    <property type="entry name" value="UBC"/>
</dbReference>
<feature type="compositionally biased region" description="Polar residues" evidence="3">
    <location>
        <begin position="481"/>
        <end position="490"/>
    </location>
</feature>